<sequence length="558" mass="63282">MLNKFVLNFVMLFKSIYARFGVDVTQLRIILSTKMLMDDRRPNVYSHSQKKKKETNNASWLTMLVLLIMGVFLMVMLIVIKKPLVGQTIFFSAFMVMLAVTLISDFTSVLIDVRDNYIILPRPVSDITFTVARILHIATHTSKMAFALALPGLVYISIWEGPLLGLLFILQVFIATLLSIFLVNITYLIVLKITSPQRFKDFISYFQIILSVGIFAAYYTLPKLISASTLNSFEIKSIKTLAIVPSVWIAALNELAVNPKSADLILVVYASLALVSPFIAMYLVVKILAPGFNQKLSSISGSGNEDQTDTKLNNNNFLNKIAKVLAPKPIENAGFKITWLLTSRYRDFKVKVYPAFAYVPVYFFYFGFMNKKGSIAQNWENMREGNMYILLLYLTSFVLTSVLQHVSITEKHKAAWVYFSTPLHHPGQVLGGMFKAVIVKYFLPYFLAVGIFSISFWGIKVFNDLILVFMVSVIYALLIALFQVKGLPFSQPVNVKKGGKMFIGMFLMIIPAVLGFIHYWAAEWETAIWIFAALMTIAAWQCFVQYRKESWDSLEAIE</sequence>
<dbReference type="Proteomes" id="UP001597546">
    <property type="component" value="Unassembled WGS sequence"/>
</dbReference>
<reference evidence="3" key="1">
    <citation type="journal article" date="2019" name="Int. J. Syst. Evol. Microbiol.">
        <title>The Global Catalogue of Microorganisms (GCM) 10K type strain sequencing project: providing services to taxonomists for standard genome sequencing and annotation.</title>
        <authorList>
            <consortium name="The Broad Institute Genomics Platform"/>
            <consortium name="The Broad Institute Genome Sequencing Center for Infectious Disease"/>
            <person name="Wu L."/>
            <person name="Ma J."/>
        </authorList>
    </citation>
    <scope>NUCLEOTIDE SEQUENCE [LARGE SCALE GENOMIC DNA]</scope>
    <source>
        <strain evidence="3">KCTC 42456</strain>
    </source>
</reference>
<feature type="transmembrane region" description="Helical" evidence="1">
    <location>
        <begin position="350"/>
        <end position="368"/>
    </location>
</feature>
<keyword evidence="3" id="KW-1185">Reference proteome</keyword>
<evidence type="ECO:0000256" key="1">
    <source>
        <dbReference type="SAM" id="Phobius"/>
    </source>
</evidence>
<feature type="transmembrane region" description="Helical" evidence="1">
    <location>
        <begin position="92"/>
        <end position="113"/>
    </location>
</feature>
<feature type="transmembrane region" description="Helical" evidence="1">
    <location>
        <begin position="134"/>
        <end position="158"/>
    </location>
</feature>
<dbReference type="RefSeq" id="WP_379045780.1">
    <property type="nucleotide sequence ID" value="NZ_JBHSKW010000056.1"/>
</dbReference>
<protein>
    <recommendedName>
        <fullName evidence="4">ABC-2 type transport system permease protein</fullName>
    </recommendedName>
</protein>
<feature type="transmembrane region" description="Helical" evidence="1">
    <location>
        <begin position="527"/>
        <end position="544"/>
    </location>
</feature>
<accession>A0ABW5TRL9</accession>
<comment type="caution">
    <text evidence="2">The sequence shown here is derived from an EMBL/GenBank/DDBJ whole genome shotgun (WGS) entry which is preliminary data.</text>
</comment>
<feature type="transmembrane region" description="Helical" evidence="1">
    <location>
        <begin position="388"/>
        <end position="406"/>
    </location>
</feature>
<feature type="transmembrane region" description="Helical" evidence="1">
    <location>
        <begin position="441"/>
        <end position="459"/>
    </location>
</feature>
<evidence type="ECO:0008006" key="4">
    <source>
        <dbReference type="Google" id="ProtNLM"/>
    </source>
</evidence>
<keyword evidence="1" id="KW-1133">Transmembrane helix</keyword>
<dbReference type="EMBL" id="JBHULV010000024">
    <property type="protein sequence ID" value="MFD2731698.1"/>
    <property type="molecule type" value="Genomic_DNA"/>
</dbReference>
<keyword evidence="1" id="KW-0472">Membrane</keyword>
<name>A0ABW5TRL9_9SPHI</name>
<feature type="transmembrane region" description="Helical" evidence="1">
    <location>
        <begin position="264"/>
        <end position="285"/>
    </location>
</feature>
<feature type="transmembrane region" description="Helical" evidence="1">
    <location>
        <begin position="502"/>
        <end position="521"/>
    </location>
</feature>
<keyword evidence="1" id="KW-0812">Transmembrane</keyword>
<feature type="transmembrane region" description="Helical" evidence="1">
    <location>
        <begin position="465"/>
        <end position="482"/>
    </location>
</feature>
<feature type="transmembrane region" description="Helical" evidence="1">
    <location>
        <begin position="164"/>
        <end position="190"/>
    </location>
</feature>
<feature type="transmembrane region" description="Helical" evidence="1">
    <location>
        <begin position="202"/>
        <end position="221"/>
    </location>
</feature>
<proteinExistence type="predicted"/>
<evidence type="ECO:0000313" key="3">
    <source>
        <dbReference type="Proteomes" id="UP001597546"/>
    </source>
</evidence>
<organism evidence="2 3">
    <name type="scientific">Pedobacter alpinus</name>
    <dbReference type="NCBI Taxonomy" id="1590643"/>
    <lineage>
        <taxon>Bacteria</taxon>
        <taxon>Pseudomonadati</taxon>
        <taxon>Bacteroidota</taxon>
        <taxon>Sphingobacteriia</taxon>
        <taxon>Sphingobacteriales</taxon>
        <taxon>Sphingobacteriaceae</taxon>
        <taxon>Pedobacter</taxon>
    </lineage>
</organism>
<gene>
    <name evidence="2" type="ORF">ACFSSE_08255</name>
</gene>
<feature type="transmembrane region" description="Helical" evidence="1">
    <location>
        <begin position="58"/>
        <end position="80"/>
    </location>
</feature>
<evidence type="ECO:0000313" key="2">
    <source>
        <dbReference type="EMBL" id="MFD2731698.1"/>
    </source>
</evidence>